<dbReference type="EC" id="1.1.1.-" evidence="8"/>
<geneLocation type="plasmid" evidence="9">
    <name>pSTJ001</name>
</geneLocation>
<dbReference type="EMBL" id="LN831303">
    <property type="protein sequence ID" value="CQH63436.1"/>
    <property type="molecule type" value="Genomic_DNA"/>
</dbReference>
<comment type="cofactor">
    <cofactor evidence="1 6">
        <name>Zn(2+)</name>
        <dbReference type="ChEBI" id="CHEBI:29105"/>
    </cofactor>
</comment>
<keyword evidence="4 6" id="KW-0862">Zinc</keyword>
<feature type="domain" description="Enoyl reductase (ER)" evidence="7">
    <location>
        <begin position="15"/>
        <end position="366"/>
    </location>
</feature>
<dbReference type="Pfam" id="PF08240">
    <property type="entry name" value="ADH_N"/>
    <property type="match status" value="1"/>
</dbReference>
<dbReference type="InterPro" id="IPR036291">
    <property type="entry name" value="NAD(P)-bd_dom_sf"/>
</dbReference>
<dbReference type="AlphaFoldDB" id="A0A0U5H4G3"/>
<keyword evidence="9" id="KW-1185">Reference proteome</keyword>
<evidence type="ECO:0000256" key="3">
    <source>
        <dbReference type="ARBA" id="ARBA00022723"/>
    </source>
</evidence>
<dbReference type="Gene3D" id="3.40.50.720">
    <property type="entry name" value="NAD(P)-binding Rossmann-like Domain"/>
    <property type="match status" value="1"/>
</dbReference>
<evidence type="ECO:0000256" key="1">
    <source>
        <dbReference type="ARBA" id="ARBA00001947"/>
    </source>
</evidence>
<dbReference type="SUPFAM" id="SSF51735">
    <property type="entry name" value="NAD(P)-binding Rossmann-fold domains"/>
    <property type="match status" value="1"/>
</dbReference>
<reference evidence="9" key="1">
    <citation type="journal article" date="2016" name="Environ. Microbiol.">
        <title>The complete genome of a viable archaeum isolated from 123-million-year-old rock salt.</title>
        <authorList>
            <person name="Jaakkola S.T."/>
            <person name="Pfeiffer F."/>
            <person name="Ravantti J.J."/>
            <person name="Guo Q."/>
            <person name="Liu Y."/>
            <person name="Chen X."/>
            <person name="Ma H."/>
            <person name="Yang C."/>
            <person name="Oksanen H.M."/>
            <person name="Bamford D.H."/>
        </authorList>
    </citation>
    <scope>NUCLEOTIDE SEQUENCE</scope>
    <source>
        <strain evidence="9">JI20-1</strain>
        <plasmid evidence="9">Plasmid pSTJ001</plasmid>
    </source>
</reference>
<dbReference type="InterPro" id="IPR013154">
    <property type="entry name" value="ADH-like_N"/>
</dbReference>
<dbReference type="Proteomes" id="UP000066737">
    <property type="component" value="Plasmid pSTJ001"/>
</dbReference>
<evidence type="ECO:0000256" key="4">
    <source>
        <dbReference type="ARBA" id="ARBA00022833"/>
    </source>
</evidence>
<dbReference type="SUPFAM" id="SSF50129">
    <property type="entry name" value="GroES-like"/>
    <property type="match status" value="1"/>
</dbReference>
<proteinExistence type="inferred from homology"/>
<dbReference type="SMART" id="SM00829">
    <property type="entry name" value="PKS_ER"/>
    <property type="match status" value="1"/>
</dbReference>
<sequence length="371" mass="39070">MSIEIEAAVVHEESGAFEIEDATLEEPRTDEVLVRVVGAGVCHTDLIVRDQLYPTPLPAVLGHEGAGVVERVGSNVSRVEPGDHVVMSFDSDGTCPSCRDGHPAYCASFFEHNFGGARPSDETSPISQNDTRVSGRFFGQSSFATHAIATERNVVPVEDDIPLAMLGPLGCGIQTGAGGVINSLDPQAGSSIAIFGAGSVGLSAVMAADIKGCTDVIAVDLKGNRLEKASELGATQTLNPDEVDDVVETLQADYGGVDYALETTGVPAVAKQATDVLTQRGTVGVIGAPELGAEASYDVNDLILNGRNITGIVEGDSDPQQFIPDLIELYRQGKFPFDELITYYDFEDIEQAVADSESGETIKPVLRVTDA</sequence>
<evidence type="ECO:0000313" key="8">
    <source>
        <dbReference type="EMBL" id="CQH63436.1"/>
    </source>
</evidence>
<dbReference type="Pfam" id="PF00107">
    <property type="entry name" value="ADH_zinc_N"/>
    <property type="match status" value="1"/>
</dbReference>
<keyword evidence="3 6" id="KW-0479">Metal-binding</keyword>
<dbReference type="FunFam" id="3.40.50.720:FF:000003">
    <property type="entry name" value="S-(hydroxymethyl)glutathione dehydrogenase"/>
    <property type="match status" value="1"/>
</dbReference>
<dbReference type="PANTHER" id="PTHR43350:SF2">
    <property type="entry name" value="GROES-LIKE ZINC-BINDING ALCOHOL DEHYDROGENASE FAMILY PROTEIN"/>
    <property type="match status" value="1"/>
</dbReference>
<dbReference type="PROSITE" id="PS00059">
    <property type="entry name" value="ADH_ZINC"/>
    <property type="match status" value="1"/>
</dbReference>
<dbReference type="GO" id="GO:0044281">
    <property type="term" value="P:small molecule metabolic process"/>
    <property type="evidence" value="ECO:0007669"/>
    <property type="project" value="UniProtKB-ARBA"/>
</dbReference>
<evidence type="ECO:0000259" key="7">
    <source>
        <dbReference type="SMART" id="SM00829"/>
    </source>
</evidence>
<accession>A0A0U5H4G3</accession>
<evidence type="ECO:0000256" key="5">
    <source>
        <dbReference type="ARBA" id="ARBA00023002"/>
    </source>
</evidence>
<dbReference type="GO" id="GO:0016616">
    <property type="term" value="F:oxidoreductase activity, acting on the CH-OH group of donors, NAD or NADP as acceptor"/>
    <property type="evidence" value="ECO:0007669"/>
    <property type="project" value="UniProtKB-ARBA"/>
</dbReference>
<dbReference type="KEGG" id="hhb:Hhub_4081"/>
<name>A0A0U5H4G3_9EURY</name>
<evidence type="ECO:0000256" key="6">
    <source>
        <dbReference type="RuleBase" id="RU361277"/>
    </source>
</evidence>
<evidence type="ECO:0000256" key="2">
    <source>
        <dbReference type="ARBA" id="ARBA00008072"/>
    </source>
</evidence>
<dbReference type="InterPro" id="IPR011032">
    <property type="entry name" value="GroES-like_sf"/>
</dbReference>
<dbReference type="Gene3D" id="3.90.180.10">
    <property type="entry name" value="Medium-chain alcohol dehydrogenases, catalytic domain"/>
    <property type="match status" value="1"/>
</dbReference>
<dbReference type="GO" id="GO:0008270">
    <property type="term" value="F:zinc ion binding"/>
    <property type="evidence" value="ECO:0007669"/>
    <property type="project" value="InterPro"/>
</dbReference>
<dbReference type="GO" id="GO:0030554">
    <property type="term" value="F:adenyl nucleotide binding"/>
    <property type="evidence" value="ECO:0007669"/>
    <property type="project" value="UniProtKB-ARBA"/>
</dbReference>
<dbReference type="InterPro" id="IPR013149">
    <property type="entry name" value="ADH-like_C"/>
</dbReference>
<protein>
    <submittedName>
        <fullName evidence="8">Oxidoreductase (Homolog to zinc-containing alcohol dehydrogenase)</fullName>
        <ecNumber evidence="8">1.1.1.-</ecNumber>
    </submittedName>
</protein>
<dbReference type="PANTHER" id="PTHR43350">
    <property type="entry name" value="NAD-DEPENDENT ALCOHOL DEHYDROGENASE"/>
    <property type="match status" value="1"/>
</dbReference>
<keyword evidence="5 8" id="KW-0560">Oxidoreductase</keyword>
<dbReference type="InterPro" id="IPR020843">
    <property type="entry name" value="ER"/>
</dbReference>
<dbReference type="InterPro" id="IPR002328">
    <property type="entry name" value="ADH_Zn_CS"/>
</dbReference>
<dbReference type="CDD" id="cd08278">
    <property type="entry name" value="benzyl_alcohol_DH"/>
    <property type="match status" value="1"/>
</dbReference>
<gene>
    <name evidence="8" type="ORF">HHUB_4081</name>
</gene>
<comment type="similarity">
    <text evidence="2 6">Belongs to the zinc-containing alcohol dehydrogenase family.</text>
</comment>
<organism evidence="8 9">
    <name type="scientific">Halobacterium hubeiense</name>
    <dbReference type="NCBI Taxonomy" id="1407499"/>
    <lineage>
        <taxon>Archaea</taxon>
        <taxon>Methanobacteriati</taxon>
        <taxon>Methanobacteriota</taxon>
        <taxon>Stenosarchaea group</taxon>
        <taxon>Halobacteria</taxon>
        <taxon>Halobacteriales</taxon>
        <taxon>Halobacteriaceae</taxon>
        <taxon>Halobacterium</taxon>
    </lineage>
</organism>
<evidence type="ECO:0000313" key="9">
    <source>
        <dbReference type="Proteomes" id="UP000066737"/>
    </source>
</evidence>
<dbReference type="GO" id="GO:0043168">
    <property type="term" value="F:anion binding"/>
    <property type="evidence" value="ECO:0007669"/>
    <property type="project" value="UniProtKB-ARBA"/>
</dbReference>